<feature type="domain" description="Neutral/alkaline non-lysosomal ceramidase N-terminal" evidence="9">
    <location>
        <begin position="88"/>
        <end position="595"/>
    </location>
</feature>
<evidence type="ECO:0000259" key="9">
    <source>
        <dbReference type="Pfam" id="PF04734"/>
    </source>
</evidence>
<feature type="active site" description="Nucleophile" evidence="5">
    <location>
        <position position="338"/>
    </location>
</feature>
<feature type="binding site" evidence="6">
    <location>
        <position position="178"/>
    </location>
    <ligand>
        <name>Zn(2+)</name>
        <dbReference type="ChEBI" id="CHEBI:29105"/>
    </ligand>
</feature>
<dbReference type="Proteomes" id="UP001314205">
    <property type="component" value="Unassembled WGS sequence"/>
</dbReference>
<keyword evidence="8" id="KW-1133">Transmembrane helix</keyword>
<evidence type="ECO:0000256" key="3">
    <source>
        <dbReference type="ARBA" id="ARBA00019235"/>
    </source>
</evidence>
<keyword evidence="8" id="KW-0812">Transmembrane</keyword>
<dbReference type="PANTHER" id="PTHR12670">
    <property type="entry name" value="CERAMIDASE"/>
    <property type="match status" value="1"/>
</dbReference>
<evidence type="ECO:0000256" key="6">
    <source>
        <dbReference type="PIRSR" id="PIRSR606823-2"/>
    </source>
</evidence>
<protein>
    <recommendedName>
        <fullName evidence="3 7">Neutral ceramidase</fullName>
        <ecNumber evidence="2 7">3.5.1.23</ecNumber>
    </recommendedName>
</protein>
<dbReference type="Pfam" id="PF04734">
    <property type="entry name" value="Ceramidase_alk"/>
    <property type="match status" value="1"/>
</dbReference>
<accession>A0AAV1LYX0</accession>
<keyword evidence="8" id="KW-0472">Membrane</keyword>
<gene>
    <name evidence="11" type="ORF">PARMNEM_LOCUS19335</name>
</gene>
<dbReference type="GO" id="GO:0046514">
    <property type="term" value="P:ceramide catabolic process"/>
    <property type="evidence" value="ECO:0007669"/>
    <property type="project" value="InterPro"/>
</dbReference>
<feature type="transmembrane region" description="Helical" evidence="8">
    <location>
        <begin position="9"/>
        <end position="30"/>
    </location>
</feature>
<keyword evidence="6" id="KW-0862">Zinc</keyword>
<feature type="domain" description="Neutral/alkaline non-lysosomal ceramidase C-terminal" evidence="10">
    <location>
        <begin position="610"/>
        <end position="759"/>
    </location>
</feature>
<evidence type="ECO:0000256" key="7">
    <source>
        <dbReference type="RuleBase" id="RU366019"/>
    </source>
</evidence>
<dbReference type="EMBL" id="CAVLGL010000126">
    <property type="protein sequence ID" value="CAK1600598.1"/>
    <property type="molecule type" value="Genomic_DNA"/>
</dbReference>
<dbReference type="GO" id="GO:0046872">
    <property type="term" value="F:metal ion binding"/>
    <property type="evidence" value="ECO:0007669"/>
    <property type="project" value="UniProtKB-KW"/>
</dbReference>
<dbReference type="GO" id="GO:0042759">
    <property type="term" value="P:long-chain fatty acid biosynthetic process"/>
    <property type="evidence" value="ECO:0007669"/>
    <property type="project" value="TreeGrafter"/>
</dbReference>
<evidence type="ECO:0000256" key="1">
    <source>
        <dbReference type="ARBA" id="ARBA00009835"/>
    </source>
</evidence>
<evidence type="ECO:0000256" key="4">
    <source>
        <dbReference type="ARBA" id="ARBA00022801"/>
    </source>
</evidence>
<comment type="cofactor">
    <cofactor evidence="6">
        <name>Zn(2+)</name>
        <dbReference type="ChEBI" id="CHEBI:29105"/>
    </cofactor>
    <text evidence="6">Binds 1 zinc ion per subunit.</text>
</comment>
<name>A0AAV1LYX0_9NEOP</name>
<dbReference type="GO" id="GO:0016020">
    <property type="term" value="C:membrane"/>
    <property type="evidence" value="ECO:0007669"/>
    <property type="project" value="GOC"/>
</dbReference>
<evidence type="ECO:0000259" key="10">
    <source>
        <dbReference type="Pfam" id="PF17048"/>
    </source>
</evidence>
<dbReference type="Gene3D" id="2.60.40.2300">
    <property type="entry name" value="Neutral/alkaline non-lysosomal ceramidase, C-terminal domain"/>
    <property type="match status" value="1"/>
</dbReference>
<evidence type="ECO:0000313" key="12">
    <source>
        <dbReference type="Proteomes" id="UP001314205"/>
    </source>
</evidence>
<dbReference type="PANTHER" id="PTHR12670:SF1">
    <property type="entry name" value="NEUTRAL CERAMIDASE"/>
    <property type="match status" value="1"/>
</dbReference>
<dbReference type="GO" id="GO:0017040">
    <property type="term" value="F:N-acylsphingosine amidohydrolase activity"/>
    <property type="evidence" value="ECO:0007669"/>
    <property type="project" value="UniProtKB-UniRule"/>
</dbReference>
<keyword evidence="7" id="KW-0443">Lipid metabolism</keyword>
<dbReference type="AlphaFoldDB" id="A0AAV1LYX0"/>
<comment type="catalytic activity">
    <reaction evidence="7">
        <text>an N-acylsphing-4-enine + H2O = sphing-4-enine + a fatty acid</text>
        <dbReference type="Rhea" id="RHEA:20856"/>
        <dbReference type="ChEBI" id="CHEBI:15377"/>
        <dbReference type="ChEBI" id="CHEBI:28868"/>
        <dbReference type="ChEBI" id="CHEBI:52639"/>
        <dbReference type="ChEBI" id="CHEBI:57756"/>
        <dbReference type="EC" id="3.5.1.23"/>
    </reaction>
</comment>
<dbReference type="InterPro" id="IPR038445">
    <property type="entry name" value="NCDase_C_sf"/>
</dbReference>
<reference evidence="11 12" key="1">
    <citation type="submission" date="2023-11" db="EMBL/GenBank/DDBJ databases">
        <authorList>
            <person name="Hedman E."/>
            <person name="Englund M."/>
            <person name="Stromberg M."/>
            <person name="Nyberg Akerstrom W."/>
            <person name="Nylinder S."/>
            <person name="Jareborg N."/>
            <person name="Kallberg Y."/>
            <person name="Kronander E."/>
        </authorList>
    </citation>
    <scope>NUCLEOTIDE SEQUENCE [LARGE SCALE GENOMIC DNA]</scope>
</reference>
<evidence type="ECO:0000256" key="5">
    <source>
        <dbReference type="PIRSR" id="PIRSR606823-1"/>
    </source>
</evidence>
<dbReference type="GO" id="GO:0046512">
    <property type="term" value="P:sphingosine biosynthetic process"/>
    <property type="evidence" value="ECO:0007669"/>
    <property type="project" value="TreeGrafter"/>
</dbReference>
<dbReference type="EC" id="3.5.1.23" evidence="2 7"/>
<dbReference type="InterPro" id="IPR031329">
    <property type="entry name" value="NEUT/ALK_ceramidase_N"/>
</dbReference>
<evidence type="ECO:0000313" key="11">
    <source>
        <dbReference type="EMBL" id="CAK1600598.1"/>
    </source>
</evidence>
<keyword evidence="12" id="KW-1185">Reference proteome</keyword>
<feature type="binding site" evidence="6">
    <location>
        <position position="529"/>
    </location>
    <ligand>
        <name>Zn(2+)</name>
        <dbReference type="ChEBI" id="CHEBI:29105"/>
    </ligand>
</feature>
<evidence type="ECO:0000256" key="2">
    <source>
        <dbReference type="ARBA" id="ARBA00011891"/>
    </source>
</evidence>
<keyword evidence="6" id="KW-0479">Metal-binding</keyword>
<sequence length="761" mass="83416">MAISLTGKIVIPVVTIAVVGAMTALIVIVINNEDTITTEDTTPTATTPTTIDFTTINTTTDFLSTEPEFLTTEAPIDNVTIDTSDIIYQVGVGIADMTGPCVEINFMGYADFGQSGRGIHLRQYSRAFIFVKGDTRIVLVTADVLAVGIAVRREVVKNLQELYGDTYSLRNVIVTGTHTHSGPGGHLVDFLLDISILGFSRQTYNAYVAGITRSIIRAHENIVPARLFFGETRVWNVHKNRSPYSYEYNPLEERERYDSNTDNTLTQVRIVKEDGSIHGVLNWFPVHATSMNMSNRLISSDNLGYAALRLERELNPASLTGKPEIVAGFFAANQGDVSPNTGDARCEFSGELCDNQFLLCEAQERCFASGPGEDMFQSTEIIGTIIYEAALEVLNSPGTELRGELAVLHQFIDMPDEVVAKYDPVARRFDANERVKGCISAMGYSFASGTTDGANVLNITQGTLTGVPELDAIVSAVAGPTEEDVECHAPKPILLATGRASSPVPWHGRVVSATLIWLGGFVVAGLPGEPTTMAGRRVKDVVSNVMRQHGLQPRVQVSGLTNEYIHYISTFEEYQVQRYEAASTIYGPHTLEIFLNKFAEFTSVAIDGGDVPPGPEPEDHRSDTISLVLPVVLDATPIGSHFGAVLEQPPSRVRMGDIVSATFVAANPRNDIRQESSHAVVERLEGSEWRTVATDADWETKFHWERVSTLFGTSRARFEWRVPNSTMRNTPHRIVYYGASRSIIGFITQFTGVSDTFEVEI</sequence>
<dbReference type="Pfam" id="PF17048">
    <property type="entry name" value="Ceramidse_alk_C"/>
    <property type="match status" value="1"/>
</dbReference>
<comment type="similarity">
    <text evidence="1 7">Belongs to the neutral ceramidase family.</text>
</comment>
<comment type="caution">
    <text evidence="11">The sequence shown here is derived from an EMBL/GenBank/DDBJ whole genome shotgun (WGS) entry which is preliminary data.</text>
</comment>
<keyword evidence="7" id="KW-0746">Sphingolipid metabolism</keyword>
<dbReference type="GO" id="GO:0005576">
    <property type="term" value="C:extracellular region"/>
    <property type="evidence" value="ECO:0007669"/>
    <property type="project" value="TreeGrafter"/>
</dbReference>
<dbReference type="InterPro" id="IPR031331">
    <property type="entry name" value="NEUT/ALK_ceramidase_C"/>
</dbReference>
<keyword evidence="4 7" id="KW-0378">Hydrolase</keyword>
<feature type="binding site" evidence="6">
    <location>
        <position position="567"/>
    </location>
    <ligand>
        <name>Zn(2+)</name>
        <dbReference type="ChEBI" id="CHEBI:29105"/>
    </ligand>
</feature>
<feature type="binding site" evidence="6">
    <location>
        <position position="287"/>
    </location>
    <ligand>
        <name>Zn(2+)</name>
        <dbReference type="ChEBI" id="CHEBI:29105"/>
    </ligand>
</feature>
<evidence type="ECO:0000256" key="8">
    <source>
        <dbReference type="SAM" id="Phobius"/>
    </source>
</evidence>
<proteinExistence type="inferred from homology"/>
<dbReference type="InterPro" id="IPR006823">
    <property type="entry name" value="Ceramidase_alk"/>
</dbReference>
<organism evidence="11 12">
    <name type="scientific">Parnassius mnemosyne</name>
    <name type="common">clouded apollo</name>
    <dbReference type="NCBI Taxonomy" id="213953"/>
    <lineage>
        <taxon>Eukaryota</taxon>
        <taxon>Metazoa</taxon>
        <taxon>Ecdysozoa</taxon>
        <taxon>Arthropoda</taxon>
        <taxon>Hexapoda</taxon>
        <taxon>Insecta</taxon>
        <taxon>Pterygota</taxon>
        <taxon>Neoptera</taxon>
        <taxon>Endopterygota</taxon>
        <taxon>Lepidoptera</taxon>
        <taxon>Glossata</taxon>
        <taxon>Ditrysia</taxon>
        <taxon>Papilionoidea</taxon>
        <taxon>Papilionidae</taxon>
        <taxon>Parnassiinae</taxon>
        <taxon>Parnassini</taxon>
        <taxon>Parnassius</taxon>
        <taxon>Driopa</taxon>
    </lineage>
</organism>